<dbReference type="Proteomes" id="UP000019140">
    <property type="component" value="Unassembled WGS sequence"/>
</dbReference>
<dbReference type="InterPro" id="IPR025668">
    <property type="entry name" value="Tnp_DDE_dom"/>
</dbReference>
<evidence type="ECO:0000259" key="2">
    <source>
        <dbReference type="Pfam" id="PF09851"/>
    </source>
</evidence>
<sequence length="135" mass="15529">MLFRLSLHQTEGGVHAILNLLSLTLPGADHTTLSCRNATLKIRQLDHRSMTEALDLIVDSSGLKVCSVLLFALRIMIMLVVVYLILGRESRRCPWYNSKRSEMLMDMLKKRYAKGEISKEEFEQVKKKPLSVRRQ</sequence>
<dbReference type="AlphaFoldDB" id="W4M6X2"/>
<evidence type="ECO:0008006" key="6">
    <source>
        <dbReference type="Google" id="ProtNLM"/>
    </source>
</evidence>
<dbReference type="Pfam" id="PF09851">
    <property type="entry name" value="SHOCT"/>
    <property type="match status" value="1"/>
</dbReference>
<feature type="domain" description="SHOCT" evidence="2">
    <location>
        <begin position="106"/>
        <end position="128"/>
    </location>
</feature>
<evidence type="ECO:0000313" key="5">
    <source>
        <dbReference type="Proteomes" id="UP000019140"/>
    </source>
</evidence>
<accession>W4M6X2</accession>
<proteinExistence type="predicted"/>
<dbReference type="InterPro" id="IPR018649">
    <property type="entry name" value="SHOCT"/>
</dbReference>
<feature type="domain" description="Transposase DDE" evidence="3">
    <location>
        <begin position="2"/>
        <end position="67"/>
    </location>
</feature>
<dbReference type="HOGENOM" id="CLU_1881940_0_0_7"/>
<evidence type="ECO:0000256" key="1">
    <source>
        <dbReference type="SAM" id="Phobius"/>
    </source>
</evidence>
<dbReference type="EMBL" id="AZHX01000784">
    <property type="protein sequence ID" value="ETX06104.1"/>
    <property type="molecule type" value="Genomic_DNA"/>
</dbReference>
<keyword evidence="1" id="KW-0812">Transmembrane</keyword>
<evidence type="ECO:0000259" key="3">
    <source>
        <dbReference type="Pfam" id="PF13737"/>
    </source>
</evidence>
<keyword evidence="1" id="KW-0472">Membrane</keyword>
<gene>
    <name evidence="4" type="ORF">ETSY2_19115</name>
</gene>
<protein>
    <recommendedName>
        <fullName evidence="6">SHOCT domain-containing protein</fullName>
    </recommendedName>
</protein>
<reference evidence="4 5" key="1">
    <citation type="journal article" date="2014" name="Nature">
        <title>An environmental bacterial taxon with a large and distinct metabolic repertoire.</title>
        <authorList>
            <person name="Wilson M.C."/>
            <person name="Mori T."/>
            <person name="Ruckert C."/>
            <person name="Uria A.R."/>
            <person name="Helf M.J."/>
            <person name="Takada K."/>
            <person name="Gernert C."/>
            <person name="Steffens U.A."/>
            <person name="Heycke N."/>
            <person name="Schmitt S."/>
            <person name="Rinke C."/>
            <person name="Helfrich E.J."/>
            <person name="Brachmann A.O."/>
            <person name="Gurgui C."/>
            <person name="Wakimoto T."/>
            <person name="Kracht M."/>
            <person name="Crusemann M."/>
            <person name="Hentschel U."/>
            <person name="Abe I."/>
            <person name="Matsunaga S."/>
            <person name="Kalinowski J."/>
            <person name="Takeyama H."/>
            <person name="Piel J."/>
        </authorList>
    </citation>
    <scope>NUCLEOTIDE SEQUENCE [LARGE SCALE GENOMIC DNA]</scope>
    <source>
        <strain evidence="5">TSY2</strain>
    </source>
</reference>
<comment type="caution">
    <text evidence="4">The sequence shown here is derived from an EMBL/GenBank/DDBJ whole genome shotgun (WGS) entry which is preliminary data.</text>
</comment>
<evidence type="ECO:0000313" key="4">
    <source>
        <dbReference type="EMBL" id="ETX06104.1"/>
    </source>
</evidence>
<name>W4M6X2_9BACT</name>
<feature type="transmembrane region" description="Helical" evidence="1">
    <location>
        <begin position="68"/>
        <end position="86"/>
    </location>
</feature>
<keyword evidence="5" id="KW-1185">Reference proteome</keyword>
<organism evidence="4 5">
    <name type="scientific">Candidatus Entotheonella gemina</name>
    <dbReference type="NCBI Taxonomy" id="1429439"/>
    <lineage>
        <taxon>Bacteria</taxon>
        <taxon>Pseudomonadati</taxon>
        <taxon>Nitrospinota/Tectimicrobiota group</taxon>
        <taxon>Candidatus Tectimicrobiota</taxon>
        <taxon>Candidatus Entotheonellia</taxon>
        <taxon>Candidatus Entotheonellales</taxon>
        <taxon>Candidatus Entotheonellaceae</taxon>
        <taxon>Candidatus Entotheonella</taxon>
    </lineage>
</organism>
<keyword evidence="1" id="KW-1133">Transmembrane helix</keyword>
<dbReference type="Pfam" id="PF13737">
    <property type="entry name" value="DDE_Tnp_1_5"/>
    <property type="match status" value="1"/>
</dbReference>